<sequence length="166" mass="18454">MTHLNDYLESNSVRTLLAIIAILVSIGLFWLNKKKKTLSYEILRNDRLFKLNLNLENRIQITVDGSPAEDIRLVIVDIQNTGNEPIKRDEFDMPLRFNFGNGAEIVAARVLSTKPADLGALIETGKTDVTLQPLLLNKGDGLSVEILVTGQSRPSPTLPVLSAYRK</sequence>
<keyword evidence="3" id="KW-1185">Reference proteome</keyword>
<keyword evidence="1" id="KW-1133">Transmembrane helix</keyword>
<dbReference type="KEGG" id="acm:AciX9_1545"/>
<dbReference type="AlphaFoldDB" id="E8WXI2"/>
<protein>
    <submittedName>
        <fullName evidence="2">Uncharacterized protein</fullName>
    </submittedName>
</protein>
<name>E8WXI2_GRATM</name>
<dbReference type="PaxDb" id="1198114-AciX9_1545"/>
<evidence type="ECO:0000256" key="1">
    <source>
        <dbReference type="SAM" id="Phobius"/>
    </source>
</evidence>
<dbReference type="OrthoDB" id="7024453at2"/>
<reference evidence="3" key="1">
    <citation type="submission" date="2011-01" db="EMBL/GenBank/DDBJ databases">
        <title>Complete sequence of chromosome of Acidobacterium sp. MP5ACTX9.</title>
        <authorList>
            <consortium name="US DOE Joint Genome Institute"/>
            <person name="Lucas S."/>
            <person name="Copeland A."/>
            <person name="Lapidus A."/>
            <person name="Cheng J.-F."/>
            <person name="Goodwin L."/>
            <person name="Pitluck S."/>
            <person name="Teshima H."/>
            <person name="Detter J.C."/>
            <person name="Han C."/>
            <person name="Tapia R."/>
            <person name="Land M."/>
            <person name="Hauser L."/>
            <person name="Kyrpides N."/>
            <person name="Ivanova N."/>
            <person name="Ovchinnikova G."/>
            <person name="Pagani I."/>
            <person name="Rawat S.R."/>
            <person name="Mannisto M."/>
            <person name="Haggblom M.M."/>
            <person name="Woyke T."/>
        </authorList>
    </citation>
    <scope>NUCLEOTIDE SEQUENCE [LARGE SCALE GENOMIC DNA]</scope>
    <source>
        <strain evidence="3">MP5ACTX9</strain>
    </source>
</reference>
<feature type="transmembrane region" description="Helical" evidence="1">
    <location>
        <begin position="12"/>
        <end position="31"/>
    </location>
</feature>
<dbReference type="HOGENOM" id="CLU_1600385_0_0_0"/>
<keyword evidence="1" id="KW-0472">Membrane</keyword>
<evidence type="ECO:0000313" key="3">
    <source>
        <dbReference type="Proteomes" id="UP000000343"/>
    </source>
</evidence>
<proteinExistence type="predicted"/>
<dbReference type="eggNOG" id="ENOG502ZDRE">
    <property type="taxonomic scope" value="Bacteria"/>
</dbReference>
<organism evidence="3">
    <name type="scientific">Granulicella tundricola (strain ATCC BAA-1859 / DSM 23138 / MP5ACTX9)</name>
    <dbReference type="NCBI Taxonomy" id="1198114"/>
    <lineage>
        <taxon>Bacteria</taxon>
        <taxon>Pseudomonadati</taxon>
        <taxon>Acidobacteriota</taxon>
        <taxon>Terriglobia</taxon>
        <taxon>Terriglobales</taxon>
        <taxon>Acidobacteriaceae</taxon>
        <taxon>Granulicella</taxon>
    </lineage>
</organism>
<evidence type="ECO:0000313" key="2">
    <source>
        <dbReference type="EMBL" id="ADW68598.1"/>
    </source>
</evidence>
<dbReference type="EMBL" id="CP002480">
    <property type="protein sequence ID" value="ADW68598.1"/>
    <property type="molecule type" value="Genomic_DNA"/>
</dbReference>
<accession>E8WXI2</accession>
<dbReference type="Proteomes" id="UP000000343">
    <property type="component" value="Chromosome"/>
</dbReference>
<gene>
    <name evidence="2" type="ordered locus">AciX9_1545</name>
</gene>
<keyword evidence="1" id="KW-0812">Transmembrane</keyword>
<dbReference type="RefSeq" id="WP_013579917.1">
    <property type="nucleotide sequence ID" value="NC_015064.1"/>
</dbReference>